<dbReference type="InterPro" id="IPR001810">
    <property type="entry name" value="F-box_dom"/>
</dbReference>
<proteinExistence type="predicted"/>
<dbReference type="PROSITE" id="PS50181">
    <property type="entry name" value="FBOX"/>
    <property type="match status" value="1"/>
</dbReference>
<feature type="domain" description="F-box" evidence="1">
    <location>
        <begin position="41"/>
        <end position="86"/>
    </location>
</feature>
<gene>
    <name evidence="2" type="ORF">RJ639_029238</name>
</gene>
<sequence length="309" mass="35009">MFSCSPAAFSLSYLESMIQCFCQARNLKKSTMREKQRGNLVSTIMELPDPILMDILSRLPAKSIFSCRCVCKSWRNILLDPHFAKFHVSRAPVEFFLKSEGTVFLAELDEESCISNSDVHLGRKSLMSCKTSNGINIGLKEIELCNSCEGMLCVRRSKRWSPYNIYNPITGEHVVVKQTVRASFTPIDCSLGFSRKTNEFKVMRFLVVTQSRTIVKGLEVDIQTVGSNSWRSIGETPYWPHLSSISSSFLNGALHWICYAAQIILAFDFDEENFQSIPTPSQHRQFLPYCRAWFVGGPSLYVLSSATFD</sequence>
<name>A0AA88X6D8_9ASTE</name>
<keyword evidence="3" id="KW-1185">Reference proteome</keyword>
<dbReference type="NCBIfam" id="TIGR01640">
    <property type="entry name" value="F_box_assoc_1"/>
    <property type="match status" value="1"/>
</dbReference>
<dbReference type="SUPFAM" id="SSF81383">
    <property type="entry name" value="F-box domain"/>
    <property type="match status" value="1"/>
</dbReference>
<dbReference type="Gene3D" id="1.20.1280.50">
    <property type="match status" value="1"/>
</dbReference>
<accession>A0AA88X6D8</accession>
<protein>
    <recommendedName>
        <fullName evidence="1">F-box domain-containing protein</fullName>
    </recommendedName>
</protein>
<dbReference type="InterPro" id="IPR006527">
    <property type="entry name" value="F-box-assoc_dom_typ1"/>
</dbReference>
<comment type="caution">
    <text evidence="2">The sequence shown here is derived from an EMBL/GenBank/DDBJ whole genome shotgun (WGS) entry which is preliminary data.</text>
</comment>
<evidence type="ECO:0000313" key="2">
    <source>
        <dbReference type="EMBL" id="KAK3039439.1"/>
    </source>
</evidence>
<dbReference type="Pfam" id="PF07734">
    <property type="entry name" value="FBA_1"/>
    <property type="match status" value="1"/>
</dbReference>
<organism evidence="2 3">
    <name type="scientific">Escallonia herrerae</name>
    <dbReference type="NCBI Taxonomy" id="1293975"/>
    <lineage>
        <taxon>Eukaryota</taxon>
        <taxon>Viridiplantae</taxon>
        <taxon>Streptophyta</taxon>
        <taxon>Embryophyta</taxon>
        <taxon>Tracheophyta</taxon>
        <taxon>Spermatophyta</taxon>
        <taxon>Magnoliopsida</taxon>
        <taxon>eudicotyledons</taxon>
        <taxon>Gunneridae</taxon>
        <taxon>Pentapetalae</taxon>
        <taxon>asterids</taxon>
        <taxon>campanulids</taxon>
        <taxon>Escalloniales</taxon>
        <taxon>Escalloniaceae</taxon>
        <taxon>Escallonia</taxon>
    </lineage>
</organism>
<evidence type="ECO:0000259" key="1">
    <source>
        <dbReference type="PROSITE" id="PS50181"/>
    </source>
</evidence>
<dbReference type="PANTHER" id="PTHR31672">
    <property type="entry name" value="BNACNNG10540D PROTEIN"/>
    <property type="match status" value="1"/>
</dbReference>
<dbReference type="Proteomes" id="UP001188597">
    <property type="component" value="Unassembled WGS sequence"/>
</dbReference>
<dbReference type="InterPro" id="IPR036047">
    <property type="entry name" value="F-box-like_dom_sf"/>
</dbReference>
<dbReference type="Pfam" id="PF00646">
    <property type="entry name" value="F-box"/>
    <property type="match status" value="1"/>
</dbReference>
<dbReference type="AlphaFoldDB" id="A0AA88X6D8"/>
<dbReference type="InterPro" id="IPR050796">
    <property type="entry name" value="SCF_F-box_component"/>
</dbReference>
<reference evidence="2" key="1">
    <citation type="submission" date="2022-12" db="EMBL/GenBank/DDBJ databases">
        <title>Draft genome assemblies for two species of Escallonia (Escalloniales).</title>
        <authorList>
            <person name="Chanderbali A."/>
            <person name="Dervinis C."/>
            <person name="Anghel I."/>
            <person name="Soltis D."/>
            <person name="Soltis P."/>
            <person name="Zapata F."/>
        </authorList>
    </citation>
    <scope>NUCLEOTIDE SEQUENCE</scope>
    <source>
        <strain evidence="2">UCBG64.0493</strain>
        <tissue evidence="2">Leaf</tissue>
    </source>
</reference>
<dbReference type="PANTHER" id="PTHR31672:SF13">
    <property type="entry name" value="F-BOX PROTEIN CPR30-LIKE"/>
    <property type="match status" value="1"/>
</dbReference>
<dbReference type="SMART" id="SM00256">
    <property type="entry name" value="FBOX"/>
    <property type="match status" value="1"/>
</dbReference>
<dbReference type="EMBL" id="JAVXUP010000076">
    <property type="protein sequence ID" value="KAK3039439.1"/>
    <property type="molecule type" value="Genomic_DNA"/>
</dbReference>
<evidence type="ECO:0000313" key="3">
    <source>
        <dbReference type="Proteomes" id="UP001188597"/>
    </source>
</evidence>
<dbReference type="CDD" id="cd22157">
    <property type="entry name" value="F-box_AtFBW1-like"/>
    <property type="match status" value="1"/>
</dbReference>
<dbReference type="InterPro" id="IPR017451">
    <property type="entry name" value="F-box-assoc_interact_dom"/>
</dbReference>